<feature type="compositionally biased region" description="Basic and acidic residues" evidence="1">
    <location>
        <begin position="299"/>
        <end position="309"/>
    </location>
</feature>
<dbReference type="EMBL" id="MU853223">
    <property type="protein sequence ID" value="KAK4129005.1"/>
    <property type="molecule type" value="Genomic_DNA"/>
</dbReference>
<feature type="region of interest" description="Disordered" evidence="1">
    <location>
        <begin position="282"/>
        <end position="327"/>
    </location>
</feature>
<comment type="caution">
    <text evidence="4">The sequence shown here is derived from an EMBL/GenBank/DDBJ whole genome shotgun (WGS) entry which is preliminary data.</text>
</comment>
<dbReference type="GO" id="GO:0061632">
    <property type="term" value="F:RNA lariat debranching enzyme activator activity"/>
    <property type="evidence" value="ECO:0007669"/>
    <property type="project" value="TreeGrafter"/>
</dbReference>
<evidence type="ECO:0000259" key="2">
    <source>
        <dbReference type="Pfam" id="PF04676"/>
    </source>
</evidence>
<dbReference type="Proteomes" id="UP001302602">
    <property type="component" value="Unassembled WGS sequence"/>
</dbReference>
<dbReference type="InterPro" id="IPR006768">
    <property type="entry name" value="Cwf19-like_C_dom-1"/>
</dbReference>
<dbReference type="PANTHER" id="PTHR12072:SF4">
    <property type="entry name" value="CWF19-LIKE PROTEIN 1"/>
    <property type="match status" value="1"/>
</dbReference>
<dbReference type="RefSeq" id="XP_062652776.1">
    <property type="nucleotide sequence ID" value="XM_062790288.1"/>
</dbReference>
<proteinExistence type="predicted"/>
<dbReference type="Pfam" id="PF04676">
    <property type="entry name" value="CwfJ_C_2"/>
    <property type="match status" value="1"/>
</dbReference>
<feature type="compositionally biased region" description="Basic residues" evidence="1">
    <location>
        <begin position="310"/>
        <end position="319"/>
    </location>
</feature>
<feature type="domain" description="Cwf19-like protein C-terminal" evidence="2">
    <location>
        <begin position="494"/>
        <end position="571"/>
    </location>
</feature>
<feature type="domain" description="Cwf19-like C-terminal" evidence="3">
    <location>
        <begin position="326"/>
        <end position="457"/>
    </location>
</feature>
<evidence type="ECO:0000259" key="3">
    <source>
        <dbReference type="Pfam" id="PF04677"/>
    </source>
</evidence>
<gene>
    <name evidence="4" type="ORF">N657DRAFT_608958</name>
</gene>
<reference evidence="4" key="1">
    <citation type="journal article" date="2023" name="Mol. Phylogenet. Evol.">
        <title>Genome-scale phylogeny and comparative genomics of the fungal order Sordariales.</title>
        <authorList>
            <person name="Hensen N."/>
            <person name="Bonometti L."/>
            <person name="Westerberg I."/>
            <person name="Brannstrom I.O."/>
            <person name="Guillou S."/>
            <person name="Cros-Aarteil S."/>
            <person name="Calhoun S."/>
            <person name="Haridas S."/>
            <person name="Kuo A."/>
            <person name="Mondo S."/>
            <person name="Pangilinan J."/>
            <person name="Riley R."/>
            <person name="LaButti K."/>
            <person name="Andreopoulos B."/>
            <person name="Lipzen A."/>
            <person name="Chen C."/>
            <person name="Yan M."/>
            <person name="Daum C."/>
            <person name="Ng V."/>
            <person name="Clum A."/>
            <person name="Steindorff A."/>
            <person name="Ohm R.A."/>
            <person name="Martin F."/>
            <person name="Silar P."/>
            <person name="Natvig D.O."/>
            <person name="Lalanne C."/>
            <person name="Gautier V."/>
            <person name="Ament-Velasquez S.L."/>
            <person name="Kruys A."/>
            <person name="Hutchinson M.I."/>
            <person name="Powell A.J."/>
            <person name="Barry K."/>
            <person name="Miller A.N."/>
            <person name="Grigoriev I.V."/>
            <person name="Debuchy R."/>
            <person name="Gladieux P."/>
            <person name="Hiltunen Thoren M."/>
            <person name="Johannesson H."/>
        </authorList>
    </citation>
    <scope>NUCLEOTIDE SEQUENCE</scope>
    <source>
        <strain evidence="4">CBS 731.68</strain>
    </source>
</reference>
<dbReference type="Pfam" id="PF04677">
    <property type="entry name" value="CwfJ_C_1"/>
    <property type="match status" value="1"/>
</dbReference>
<dbReference type="CDD" id="cd07380">
    <property type="entry name" value="MPP_CWF19_N"/>
    <property type="match status" value="1"/>
</dbReference>
<name>A0AAN6Z7V4_9PEZI</name>
<dbReference type="GeneID" id="87827058"/>
<dbReference type="GO" id="GO:0071014">
    <property type="term" value="C:post-mRNA release spliceosomal complex"/>
    <property type="evidence" value="ECO:0007669"/>
    <property type="project" value="TreeGrafter"/>
</dbReference>
<keyword evidence="5" id="KW-1185">Reference proteome</keyword>
<evidence type="ECO:0000256" key="1">
    <source>
        <dbReference type="SAM" id="MobiDB-lite"/>
    </source>
</evidence>
<organism evidence="4 5">
    <name type="scientific">Parathielavia appendiculata</name>
    <dbReference type="NCBI Taxonomy" id="2587402"/>
    <lineage>
        <taxon>Eukaryota</taxon>
        <taxon>Fungi</taxon>
        <taxon>Dikarya</taxon>
        <taxon>Ascomycota</taxon>
        <taxon>Pezizomycotina</taxon>
        <taxon>Sordariomycetes</taxon>
        <taxon>Sordariomycetidae</taxon>
        <taxon>Sordariales</taxon>
        <taxon>Chaetomiaceae</taxon>
        <taxon>Parathielavia</taxon>
    </lineage>
</organism>
<dbReference type="InterPro" id="IPR040194">
    <property type="entry name" value="Cwf19-like"/>
</dbReference>
<dbReference type="PANTHER" id="PTHR12072">
    <property type="entry name" value="CWF19, CELL CYCLE CONTROL PROTEIN"/>
    <property type="match status" value="1"/>
</dbReference>
<sequence>MAVKMSVRRTLINFNNFTHTDKISFVFGSINGQLRSAFGKLSALHAKNSFSFAIVTGNLFSEAQDDDQLAELFDGRIEISCPTYFTVGTIQLPARVIKRIEKDEEIAPNLHYLGKRSVTKTSEGVRIVALGGVLDMNIVAGLSQEQHDPLHTEGDAKALRGANNADILLTTMWPTDVWRNSSKAKELQIGPETAPSSQTIAELCEALKPRYHFAMSPGNFTFEREPFFPDAANEDKDKGIALTRFISLAPWANAAKAKSMFAFTLNRDAIITPPVGSTLTPFYKPAPKKRTVDQPEFNRFSDGHHTHDHDHRRHKHPRRERPSPPGPDRCFFCLSNPDLPTHMVCSVGEETYLATAKGPLPAADTFAKQGLNFPGHFIITPLVHAASLSATAMTTGDGTKPEEPAQKTFREMKQFREALQDMVADVSQGKLGGVTWEINRARNIHVHWQFMPVLAEMVGSGMVEAGFRVLAEDLKLGKFTVKEFGTADEVPGEYFRVWIWAKADDGNVVGKCLLLRFDEGVRFDLQYPRKVMAKLLGLEPRMVWQDVVQSKEEEVADVLAFRAAFKPWDFTLDD</sequence>
<dbReference type="AlphaFoldDB" id="A0AAN6Z7V4"/>
<dbReference type="GO" id="GO:0000398">
    <property type="term" value="P:mRNA splicing, via spliceosome"/>
    <property type="evidence" value="ECO:0007669"/>
    <property type="project" value="TreeGrafter"/>
</dbReference>
<accession>A0AAN6Z7V4</accession>
<evidence type="ECO:0000313" key="4">
    <source>
        <dbReference type="EMBL" id="KAK4129005.1"/>
    </source>
</evidence>
<evidence type="ECO:0000313" key="5">
    <source>
        <dbReference type="Proteomes" id="UP001302602"/>
    </source>
</evidence>
<protein>
    <submittedName>
        <fullName evidence="4">Uncharacterized protein</fullName>
    </submittedName>
</protein>
<dbReference type="InterPro" id="IPR006767">
    <property type="entry name" value="Cwf19-like_C_dom-2"/>
</dbReference>
<reference evidence="4" key="2">
    <citation type="submission" date="2023-05" db="EMBL/GenBank/DDBJ databases">
        <authorList>
            <consortium name="Lawrence Berkeley National Laboratory"/>
            <person name="Steindorff A."/>
            <person name="Hensen N."/>
            <person name="Bonometti L."/>
            <person name="Westerberg I."/>
            <person name="Brannstrom I.O."/>
            <person name="Guillou S."/>
            <person name="Cros-Aarteil S."/>
            <person name="Calhoun S."/>
            <person name="Haridas S."/>
            <person name="Kuo A."/>
            <person name="Mondo S."/>
            <person name="Pangilinan J."/>
            <person name="Riley R."/>
            <person name="Labutti K."/>
            <person name="Andreopoulos B."/>
            <person name="Lipzen A."/>
            <person name="Chen C."/>
            <person name="Yanf M."/>
            <person name="Daum C."/>
            <person name="Ng V."/>
            <person name="Clum A."/>
            <person name="Ohm R."/>
            <person name="Martin F."/>
            <person name="Silar P."/>
            <person name="Natvig D."/>
            <person name="Lalanne C."/>
            <person name="Gautier V."/>
            <person name="Ament-Velasquez S.L."/>
            <person name="Kruys A."/>
            <person name="Hutchinson M.I."/>
            <person name="Powell A.J."/>
            <person name="Barry K."/>
            <person name="Miller A.N."/>
            <person name="Grigoriev I.V."/>
            <person name="Debuchy R."/>
            <person name="Gladieux P."/>
            <person name="Thoren M.H."/>
            <person name="Johannesson H."/>
        </authorList>
    </citation>
    <scope>NUCLEOTIDE SEQUENCE</scope>
    <source>
        <strain evidence="4">CBS 731.68</strain>
    </source>
</reference>